<dbReference type="PANTHER" id="PTHR36172:SF1">
    <property type="entry name" value="RESOLVASE-RELATED"/>
    <property type="match status" value="1"/>
</dbReference>
<accession>A0A977KT19</accession>
<organism evidence="7">
    <name type="scientific">Woronichinia naegeliana WA131</name>
    <dbReference type="NCBI Taxonomy" id="2824559"/>
    <lineage>
        <taxon>Bacteria</taxon>
        <taxon>Bacillati</taxon>
        <taxon>Cyanobacteriota</taxon>
        <taxon>Cyanophyceae</taxon>
        <taxon>Synechococcales</taxon>
        <taxon>Coelosphaeriaceae</taxon>
        <taxon>Woronichinia</taxon>
    </lineage>
</organism>
<evidence type="ECO:0000259" key="6">
    <source>
        <dbReference type="Pfam" id="PF07282"/>
    </source>
</evidence>
<comment type="similarity">
    <text evidence="1">In the C-terminal section; belongs to the transposase 35 family.</text>
</comment>
<dbReference type="InterPro" id="IPR051491">
    <property type="entry name" value="Recombinase/Transposase-rel"/>
</dbReference>
<feature type="domain" description="Probable transposase IS891/IS1136/IS1341" evidence="5">
    <location>
        <begin position="137"/>
        <end position="248"/>
    </location>
</feature>
<protein>
    <submittedName>
        <fullName evidence="7">Transposase</fullName>
    </submittedName>
</protein>
<evidence type="ECO:0000256" key="3">
    <source>
        <dbReference type="ARBA" id="ARBA00023125"/>
    </source>
</evidence>
<dbReference type="PANTHER" id="PTHR36172">
    <property type="match status" value="1"/>
</dbReference>
<keyword evidence="3" id="KW-0238">DNA-binding</keyword>
<keyword evidence="4" id="KW-0233">DNA recombination</keyword>
<evidence type="ECO:0000256" key="1">
    <source>
        <dbReference type="ARBA" id="ARBA00008761"/>
    </source>
</evidence>
<dbReference type="NCBIfam" id="NF040570">
    <property type="entry name" value="guided_TnpB"/>
    <property type="match status" value="1"/>
</dbReference>
<dbReference type="InterPro" id="IPR001959">
    <property type="entry name" value="Transposase"/>
</dbReference>
<evidence type="ECO:0000259" key="5">
    <source>
        <dbReference type="Pfam" id="PF01385"/>
    </source>
</evidence>
<dbReference type="EMBL" id="CP073041">
    <property type="protein sequence ID" value="UXE59327.1"/>
    <property type="molecule type" value="Genomic_DNA"/>
</dbReference>
<dbReference type="Pfam" id="PF07282">
    <property type="entry name" value="Cas12f1-like_TNB"/>
    <property type="match status" value="1"/>
</dbReference>
<dbReference type="AlphaFoldDB" id="A0A977KT19"/>
<name>A0A977KT19_9CYAN</name>
<dbReference type="GO" id="GO:0003677">
    <property type="term" value="F:DNA binding"/>
    <property type="evidence" value="ECO:0007669"/>
    <property type="project" value="UniProtKB-KW"/>
</dbReference>
<reference evidence="7" key="1">
    <citation type="submission" date="2021-04" db="EMBL/GenBank/DDBJ databases">
        <title>Genome sequence of Woronichinia naegeliana from Washington state freshwater lake bloom.</title>
        <authorList>
            <person name="Dreher T.W."/>
        </authorList>
    </citation>
    <scope>NUCLEOTIDE SEQUENCE</scope>
    <source>
        <strain evidence="7">WA131</strain>
    </source>
</reference>
<keyword evidence="2" id="KW-0815">Transposition</keyword>
<dbReference type="GO" id="GO:0006310">
    <property type="term" value="P:DNA recombination"/>
    <property type="evidence" value="ECO:0007669"/>
    <property type="project" value="UniProtKB-KW"/>
</dbReference>
<dbReference type="Pfam" id="PF01385">
    <property type="entry name" value="OrfB_IS605"/>
    <property type="match status" value="1"/>
</dbReference>
<evidence type="ECO:0000313" key="7">
    <source>
        <dbReference type="EMBL" id="UXE59327.1"/>
    </source>
</evidence>
<gene>
    <name evidence="7" type="ORF">KA717_26200</name>
</gene>
<proteinExistence type="inferred from homology"/>
<dbReference type="GO" id="GO:0032196">
    <property type="term" value="P:transposition"/>
    <property type="evidence" value="ECO:0007669"/>
    <property type="project" value="UniProtKB-KW"/>
</dbReference>
<feature type="domain" description="Cas12f1-like TNB" evidence="6">
    <location>
        <begin position="268"/>
        <end position="333"/>
    </location>
</feature>
<dbReference type="InterPro" id="IPR010095">
    <property type="entry name" value="Cas12f1-like_TNB"/>
</dbReference>
<dbReference type="Proteomes" id="UP001065613">
    <property type="component" value="Chromosome"/>
</dbReference>
<evidence type="ECO:0000256" key="4">
    <source>
        <dbReference type="ARBA" id="ARBA00023172"/>
    </source>
</evidence>
<dbReference type="KEGG" id="wna:KA717_26200"/>
<sequence length="364" mass="41517">MKKQWNKWMAACRYCFNQAIDYQKKNGRIGKGKLRNIIMQSNLPEWVKDTPCHIRQNAIFDAHQAYTASRDCKYRSCKAPRQTIKFNNCNFSKGTWYPTLTKGLGFISSEAIPDVSLYATQLIKDKSGDWFCIFLEETKTTPQPENRIIALDPGVRTFLTGFDGQNFLEVGSSDMGRINRLCKYLDDLMSRISLSKVAKERQKMRRAASRLRGKIRDLIDDCHKKTASYLTKKYPAILLPKFETSEMTNRSKQKIRSKTARQMLTWAHYRFKQVLKNKAELSGCQVFDVTEEFTSKTCTKYGHIHTKLGGSKVFRCPVCDHVIPRDWNGALGIMLKALSGTTFTLSNEGDAIVAKCGNIPLSVA</sequence>
<evidence type="ECO:0000256" key="2">
    <source>
        <dbReference type="ARBA" id="ARBA00022578"/>
    </source>
</evidence>